<protein>
    <recommendedName>
        <fullName evidence="1">Flagellin C-terminal domain-containing protein</fullName>
    </recommendedName>
</protein>
<feature type="domain" description="Flagellin C-terminal" evidence="1">
    <location>
        <begin position="11"/>
        <end position="63"/>
    </location>
</feature>
<proteinExistence type="predicted"/>
<dbReference type="InterPro" id="IPR046358">
    <property type="entry name" value="Flagellin_C"/>
</dbReference>
<dbReference type="Proteomes" id="UP001055057">
    <property type="component" value="Unassembled WGS sequence"/>
</dbReference>
<dbReference type="SUPFAM" id="SSF64518">
    <property type="entry name" value="Phase 1 flagellin"/>
    <property type="match status" value="1"/>
</dbReference>
<dbReference type="Gene3D" id="1.20.1330.10">
    <property type="entry name" value="f41 fragment of flagellin, N-terminal domain"/>
    <property type="match status" value="1"/>
</dbReference>
<evidence type="ECO:0000313" key="2">
    <source>
        <dbReference type="EMBL" id="GJE59950.1"/>
    </source>
</evidence>
<reference evidence="2" key="2">
    <citation type="submission" date="2021-08" db="EMBL/GenBank/DDBJ databases">
        <authorList>
            <person name="Tani A."/>
            <person name="Ola A."/>
            <person name="Ogura Y."/>
            <person name="Katsura K."/>
            <person name="Hayashi T."/>
        </authorList>
    </citation>
    <scope>NUCLEOTIDE SEQUENCE</scope>
    <source>
        <strain evidence="2">DSM 23632</strain>
    </source>
</reference>
<dbReference type="EMBL" id="BPRB01000106">
    <property type="protein sequence ID" value="GJE59950.1"/>
    <property type="molecule type" value="Genomic_DNA"/>
</dbReference>
<accession>A0ABQ4TXF7</accession>
<dbReference type="Pfam" id="PF00700">
    <property type="entry name" value="Flagellin_C"/>
    <property type="match status" value="1"/>
</dbReference>
<organism evidence="2 3">
    <name type="scientific">Methylobacterium trifolii</name>
    <dbReference type="NCBI Taxonomy" id="1003092"/>
    <lineage>
        <taxon>Bacteria</taxon>
        <taxon>Pseudomonadati</taxon>
        <taxon>Pseudomonadota</taxon>
        <taxon>Alphaproteobacteria</taxon>
        <taxon>Hyphomicrobiales</taxon>
        <taxon>Methylobacteriaceae</taxon>
        <taxon>Methylobacterium</taxon>
    </lineage>
</organism>
<evidence type="ECO:0000313" key="3">
    <source>
        <dbReference type="Proteomes" id="UP001055057"/>
    </source>
</evidence>
<reference evidence="2" key="1">
    <citation type="journal article" date="2021" name="Front. Microbiol.">
        <title>Comprehensive Comparative Genomics and Phenotyping of Methylobacterium Species.</title>
        <authorList>
            <person name="Alessa O."/>
            <person name="Ogura Y."/>
            <person name="Fujitani Y."/>
            <person name="Takami H."/>
            <person name="Hayashi T."/>
            <person name="Sahin N."/>
            <person name="Tani A."/>
        </authorList>
    </citation>
    <scope>NUCLEOTIDE SEQUENCE</scope>
    <source>
        <strain evidence="2">DSM 23632</strain>
    </source>
</reference>
<comment type="caution">
    <text evidence="2">The sequence shown here is derived from an EMBL/GenBank/DDBJ whole genome shotgun (WGS) entry which is preliminary data.</text>
</comment>
<sequence length="64" mass="7028">MVQTRQDFTKQIANVLTTGADYLTNADLNFEAANYTALQTRQSIAQQTLGLANQANQGVLQLLK</sequence>
<keyword evidence="3" id="KW-1185">Reference proteome</keyword>
<gene>
    <name evidence="2" type="ORF">MPOCJGCO_2058</name>
</gene>
<name>A0ABQ4TXF7_9HYPH</name>
<evidence type="ECO:0000259" key="1">
    <source>
        <dbReference type="Pfam" id="PF00700"/>
    </source>
</evidence>